<proteinExistence type="predicted"/>
<keyword evidence="2" id="KW-1185">Reference proteome</keyword>
<gene>
    <name evidence="1" type="ORF">RF11_04534</name>
</gene>
<comment type="caution">
    <text evidence="1">The sequence shown here is derived from an EMBL/GenBank/DDBJ whole genome shotgun (WGS) entry which is preliminary data.</text>
</comment>
<dbReference type="GO" id="GO:0000221">
    <property type="term" value="C:vacuolar proton-transporting V-type ATPase, V1 domain"/>
    <property type="evidence" value="ECO:0007669"/>
    <property type="project" value="InterPro"/>
</dbReference>
<protein>
    <submittedName>
        <fullName evidence="1">Uncharacterized protein</fullName>
    </submittedName>
</protein>
<dbReference type="InterPro" id="IPR004908">
    <property type="entry name" value="ATPase_V1-cplx_hsu"/>
</dbReference>
<dbReference type="EMBL" id="JWZT01003124">
    <property type="protein sequence ID" value="KII67660.1"/>
    <property type="molecule type" value="Genomic_DNA"/>
</dbReference>
<evidence type="ECO:0000313" key="1">
    <source>
        <dbReference type="EMBL" id="KII67660.1"/>
    </source>
</evidence>
<reference evidence="1 2" key="1">
    <citation type="journal article" date="2014" name="Genome Biol. Evol.">
        <title>The genome of the myxosporean Thelohanellus kitauei shows adaptations to nutrient acquisition within its fish host.</title>
        <authorList>
            <person name="Yang Y."/>
            <person name="Xiong J."/>
            <person name="Zhou Z."/>
            <person name="Huo F."/>
            <person name="Miao W."/>
            <person name="Ran C."/>
            <person name="Liu Y."/>
            <person name="Zhang J."/>
            <person name="Feng J."/>
            <person name="Wang M."/>
            <person name="Wang M."/>
            <person name="Wang L."/>
            <person name="Yao B."/>
        </authorList>
    </citation>
    <scope>NUCLEOTIDE SEQUENCE [LARGE SCALE GENOMIC DNA]</scope>
    <source>
        <strain evidence="1">Wuqing</strain>
    </source>
</reference>
<dbReference type="AlphaFoldDB" id="A0A0C2MU25"/>
<dbReference type="Pfam" id="PF03224">
    <property type="entry name" value="V-ATPase_H_N"/>
    <property type="match status" value="1"/>
</dbReference>
<name>A0A0C2MU25_THEKT</name>
<dbReference type="GO" id="GO:0046961">
    <property type="term" value="F:proton-transporting ATPase activity, rotational mechanism"/>
    <property type="evidence" value="ECO:0007669"/>
    <property type="project" value="InterPro"/>
</dbReference>
<organism evidence="1 2">
    <name type="scientific">Thelohanellus kitauei</name>
    <name type="common">Myxosporean</name>
    <dbReference type="NCBI Taxonomy" id="669202"/>
    <lineage>
        <taxon>Eukaryota</taxon>
        <taxon>Metazoa</taxon>
        <taxon>Cnidaria</taxon>
        <taxon>Myxozoa</taxon>
        <taxon>Myxosporea</taxon>
        <taxon>Bivalvulida</taxon>
        <taxon>Platysporina</taxon>
        <taxon>Myxobolidae</taxon>
        <taxon>Thelohanellus</taxon>
    </lineage>
</organism>
<sequence length="121" mass="14317">MFSQNGTLTDDEVDEIIKFDAMNFEKKSAYFAQNDHTISEILIKILNRVSVERIQHYILVVLDTFIRPDFTSSRHFIDLIKRLNLNYQRVGYDLNDVFLILLNQENEITSHLVYTKFTLDL</sequence>
<dbReference type="Proteomes" id="UP000031668">
    <property type="component" value="Unassembled WGS sequence"/>
</dbReference>
<accession>A0A0C2MU25</accession>
<evidence type="ECO:0000313" key="2">
    <source>
        <dbReference type="Proteomes" id="UP000031668"/>
    </source>
</evidence>